<evidence type="ECO:0000256" key="2">
    <source>
        <dbReference type="ARBA" id="ARBA00022448"/>
    </source>
</evidence>
<accession>A0A7W3SZM7</accession>
<sequence length="424" mass="45093">MRRSIGTTAVIAALALAATACGGGDDGDNGSDGAGSGSGGDGLSGTVTFWDTSNETEAEVFRAVAEEFSELHPDVTVDYVNIGWDGAQDRFKNAAGANEAPDVMRTEVAWVSDFANLGYLAPLDDTPAVEDREDFLEQAWASTQFNDTTYAVPQVIDTLALFYNKELLDAAGVEVPETLDDIKASTEAFTGEGLEAPFYLRGDDAYWFLPFIYGEGGDLVDADSETVTIDDASGVAAFEAVQDLLDSGAAITDTTDGWQNMMGAFGEGSVAMMINGPWAINDARDAIGEENLGVAPVPAGGSSQGAPQGGWNYGVYAGSANLDASYEFVAYMASAEVQQRITEELSLLPTRSSVYEVDSVAGNEMVEFFAPAVEVAHERAWIPEANSLFDPLREEVEAMLLGRADAEETANAIGDRYRDLLDWQ</sequence>
<protein>
    <submittedName>
        <fullName evidence="6">Extracellular solute-binding protein</fullName>
    </submittedName>
</protein>
<comment type="caution">
    <text evidence="6">The sequence shown here is derived from an EMBL/GenBank/DDBJ whole genome shotgun (WGS) entry which is preliminary data.</text>
</comment>
<dbReference type="EMBL" id="VKHS01000011">
    <property type="protein sequence ID" value="MBB0228178.1"/>
    <property type="molecule type" value="Genomic_DNA"/>
</dbReference>
<dbReference type="GO" id="GO:0055052">
    <property type="term" value="C:ATP-binding cassette (ABC) transporter complex, substrate-binding subunit-containing"/>
    <property type="evidence" value="ECO:0007669"/>
    <property type="project" value="TreeGrafter"/>
</dbReference>
<dbReference type="Pfam" id="PF01547">
    <property type="entry name" value="SBP_bac_1"/>
    <property type="match status" value="1"/>
</dbReference>
<dbReference type="Gene3D" id="3.40.190.10">
    <property type="entry name" value="Periplasmic binding protein-like II"/>
    <property type="match status" value="2"/>
</dbReference>
<reference evidence="7" key="1">
    <citation type="submission" date="2019-10" db="EMBL/GenBank/DDBJ databases">
        <title>Streptomyces sp. nov., a novel actinobacterium isolated from alkaline environment.</title>
        <authorList>
            <person name="Golinska P."/>
        </authorList>
    </citation>
    <scope>NUCLEOTIDE SEQUENCE [LARGE SCALE GENOMIC DNA]</scope>
    <source>
        <strain evidence="7">DSM 42108</strain>
    </source>
</reference>
<dbReference type="RefSeq" id="WP_182659872.1">
    <property type="nucleotide sequence ID" value="NZ_VKHS01000011.1"/>
</dbReference>
<dbReference type="Proteomes" id="UP000530234">
    <property type="component" value="Unassembled WGS sequence"/>
</dbReference>
<dbReference type="GO" id="GO:0015768">
    <property type="term" value="P:maltose transport"/>
    <property type="evidence" value="ECO:0007669"/>
    <property type="project" value="TreeGrafter"/>
</dbReference>
<evidence type="ECO:0000313" key="6">
    <source>
        <dbReference type="EMBL" id="MBB0228178.1"/>
    </source>
</evidence>
<keyword evidence="2" id="KW-0813">Transport</keyword>
<gene>
    <name evidence="6" type="ORF">FOE67_01295</name>
</gene>
<dbReference type="PROSITE" id="PS51257">
    <property type="entry name" value="PROKAR_LIPOPROTEIN"/>
    <property type="match status" value="1"/>
</dbReference>
<evidence type="ECO:0000313" key="7">
    <source>
        <dbReference type="Proteomes" id="UP000530234"/>
    </source>
</evidence>
<dbReference type="PANTHER" id="PTHR30061:SF50">
    <property type="entry name" value="MALTOSE_MALTODEXTRIN-BINDING PERIPLASMIC PROTEIN"/>
    <property type="match status" value="1"/>
</dbReference>
<comment type="similarity">
    <text evidence="1">Belongs to the bacterial solute-binding protein 1 family.</text>
</comment>
<name>A0A7W3SZM7_9ACTN</name>
<dbReference type="SUPFAM" id="SSF53850">
    <property type="entry name" value="Periplasmic binding protein-like II"/>
    <property type="match status" value="1"/>
</dbReference>
<feature type="region of interest" description="Disordered" evidence="4">
    <location>
        <begin position="29"/>
        <end position="48"/>
    </location>
</feature>
<evidence type="ECO:0000256" key="4">
    <source>
        <dbReference type="SAM" id="MobiDB-lite"/>
    </source>
</evidence>
<evidence type="ECO:0000256" key="3">
    <source>
        <dbReference type="ARBA" id="ARBA00022729"/>
    </source>
</evidence>
<keyword evidence="3 5" id="KW-0732">Signal</keyword>
<dbReference type="GO" id="GO:0042956">
    <property type="term" value="P:maltodextrin transmembrane transport"/>
    <property type="evidence" value="ECO:0007669"/>
    <property type="project" value="TreeGrafter"/>
</dbReference>
<proteinExistence type="inferred from homology"/>
<feature type="chain" id="PRO_5038820069" evidence="5">
    <location>
        <begin position="23"/>
        <end position="424"/>
    </location>
</feature>
<evidence type="ECO:0000256" key="1">
    <source>
        <dbReference type="ARBA" id="ARBA00008520"/>
    </source>
</evidence>
<dbReference type="GO" id="GO:1901982">
    <property type="term" value="F:maltose binding"/>
    <property type="evidence" value="ECO:0007669"/>
    <property type="project" value="TreeGrafter"/>
</dbReference>
<dbReference type="AlphaFoldDB" id="A0A7W3SZM7"/>
<feature type="signal peptide" evidence="5">
    <location>
        <begin position="1"/>
        <end position="22"/>
    </location>
</feature>
<dbReference type="PANTHER" id="PTHR30061">
    <property type="entry name" value="MALTOSE-BINDING PERIPLASMIC PROTEIN"/>
    <property type="match status" value="1"/>
</dbReference>
<feature type="compositionally biased region" description="Gly residues" evidence="4">
    <location>
        <begin position="30"/>
        <end position="43"/>
    </location>
</feature>
<keyword evidence="7" id="KW-1185">Reference proteome</keyword>
<evidence type="ECO:0000256" key="5">
    <source>
        <dbReference type="SAM" id="SignalP"/>
    </source>
</evidence>
<organism evidence="6 7">
    <name type="scientific">Streptomyces calidiresistens</name>
    <dbReference type="NCBI Taxonomy" id="1485586"/>
    <lineage>
        <taxon>Bacteria</taxon>
        <taxon>Bacillati</taxon>
        <taxon>Actinomycetota</taxon>
        <taxon>Actinomycetes</taxon>
        <taxon>Kitasatosporales</taxon>
        <taxon>Streptomycetaceae</taxon>
        <taxon>Streptomyces</taxon>
    </lineage>
</organism>
<dbReference type="InterPro" id="IPR006059">
    <property type="entry name" value="SBP"/>
</dbReference>